<sequence length="90" mass="9912">MNHGDFLCDAHGAGVISRDQLIAAAELLLEAADVRDGKSRENCNITEVERHGCNMGEVVFWLQVINLKRKSNGSGSNEIMDLKLSKEDIN</sequence>
<dbReference type="AlphaFoldDB" id="A0AAE1DC16"/>
<comment type="caution">
    <text evidence="1">The sequence shown here is derived from an EMBL/GenBank/DDBJ whole genome shotgun (WGS) entry which is preliminary data.</text>
</comment>
<keyword evidence="2" id="KW-1185">Reference proteome</keyword>
<accession>A0AAE1DC16</accession>
<dbReference type="EMBL" id="JAWDGP010004442">
    <property type="protein sequence ID" value="KAK3764415.1"/>
    <property type="molecule type" value="Genomic_DNA"/>
</dbReference>
<dbReference type="Proteomes" id="UP001283361">
    <property type="component" value="Unassembled WGS sequence"/>
</dbReference>
<reference evidence="1" key="1">
    <citation type="journal article" date="2023" name="G3 (Bethesda)">
        <title>A reference genome for the long-term kleptoplast-retaining sea slug Elysia crispata morphotype clarki.</title>
        <authorList>
            <person name="Eastman K.E."/>
            <person name="Pendleton A.L."/>
            <person name="Shaikh M.A."/>
            <person name="Suttiyut T."/>
            <person name="Ogas R."/>
            <person name="Tomko P."/>
            <person name="Gavelis G."/>
            <person name="Widhalm J.R."/>
            <person name="Wisecaver J.H."/>
        </authorList>
    </citation>
    <scope>NUCLEOTIDE SEQUENCE</scope>
    <source>
        <strain evidence="1">ECLA1</strain>
    </source>
</reference>
<evidence type="ECO:0000313" key="1">
    <source>
        <dbReference type="EMBL" id="KAK3764415.1"/>
    </source>
</evidence>
<proteinExistence type="predicted"/>
<protein>
    <submittedName>
        <fullName evidence="1">Uncharacterized protein</fullName>
    </submittedName>
</protein>
<gene>
    <name evidence="1" type="ORF">RRG08_040011</name>
</gene>
<evidence type="ECO:0000313" key="2">
    <source>
        <dbReference type="Proteomes" id="UP001283361"/>
    </source>
</evidence>
<organism evidence="1 2">
    <name type="scientific">Elysia crispata</name>
    <name type="common">lettuce slug</name>
    <dbReference type="NCBI Taxonomy" id="231223"/>
    <lineage>
        <taxon>Eukaryota</taxon>
        <taxon>Metazoa</taxon>
        <taxon>Spiralia</taxon>
        <taxon>Lophotrochozoa</taxon>
        <taxon>Mollusca</taxon>
        <taxon>Gastropoda</taxon>
        <taxon>Heterobranchia</taxon>
        <taxon>Euthyneura</taxon>
        <taxon>Panpulmonata</taxon>
        <taxon>Sacoglossa</taxon>
        <taxon>Placobranchoidea</taxon>
        <taxon>Plakobranchidae</taxon>
        <taxon>Elysia</taxon>
    </lineage>
</organism>
<name>A0AAE1DC16_9GAST</name>